<dbReference type="GO" id="GO:0003676">
    <property type="term" value="F:nucleic acid binding"/>
    <property type="evidence" value="ECO:0007669"/>
    <property type="project" value="InterPro"/>
</dbReference>
<organism evidence="2 3">
    <name type="scientific">Pyrus ussuriensis x Pyrus communis</name>
    <dbReference type="NCBI Taxonomy" id="2448454"/>
    <lineage>
        <taxon>Eukaryota</taxon>
        <taxon>Viridiplantae</taxon>
        <taxon>Streptophyta</taxon>
        <taxon>Embryophyta</taxon>
        <taxon>Tracheophyta</taxon>
        <taxon>Spermatophyta</taxon>
        <taxon>Magnoliopsida</taxon>
        <taxon>eudicotyledons</taxon>
        <taxon>Gunneridae</taxon>
        <taxon>Pentapetalae</taxon>
        <taxon>rosids</taxon>
        <taxon>fabids</taxon>
        <taxon>Rosales</taxon>
        <taxon>Rosaceae</taxon>
        <taxon>Amygdaloideae</taxon>
        <taxon>Maleae</taxon>
        <taxon>Pyrus</taxon>
    </lineage>
</organism>
<reference evidence="2 3" key="3">
    <citation type="submission" date="2019-11" db="EMBL/GenBank/DDBJ databases">
        <title>A de novo genome assembly of a pear dwarfing rootstock.</title>
        <authorList>
            <person name="Wang F."/>
            <person name="Wang J."/>
            <person name="Li S."/>
            <person name="Zhang Y."/>
            <person name="Fang M."/>
            <person name="Ma L."/>
            <person name="Zhao Y."/>
            <person name="Jiang S."/>
        </authorList>
    </citation>
    <scope>NUCLEOTIDE SEQUENCE [LARGE SCALE GENOMIC DNA]</scope>
    <source>
        <strain evidence="2">S2</strain>
        <tissue evidence="2">Leaf</tissue>
    </source>
</reference>
<dbReference type="EMBL" id="SMOL01000487">
    <property type="protein sequence ID" value="KAB2611180.1"/>
    <property type="molecule type" value="Genomic_DNA"/>
</dbReference>
<sequence length="173" mass="18838">MRRIWKCCNDMVFKGVSANPMEMINIEAINGGVVFGGTTCFAGQQVRWKRPAFGEGYGWVLRDFAGLLQAAGGEGGLIFNNPMMVEVAAVRAALQVCLELGCIEVGVESDSQTVIRMANREYVIDATLECFFHDIRFLASQLGRVTFACVKRHGNAAAHAIALYVTSHGGAFR</sequence>
<dbReference type="PANTHER" id="PTHR47074:SF48">
    <property type="entry name" value="POLYNUCLEOTIDYL TRANSFERASE, RIBONUCLEASE H-LIKE SUPERFAMILY PROTEIN"/>
    <property type="match status" value="1"/>
</dbReference>
<dbReference type="OrthoDB" id="1113772at2759"/>
<dbReference type="InterPro" id="IPR052929">
    <property type="entry name" value="RNase_H-like_EbsB-rel"/>
</dbReference>
<dbReference type="SUPFAM" id="SSF53098">
    <property type="entry name" value="Ribonuclease H-like"/>
    <property type="match status" value="1"/>
</dbReference>
<dbReference type="GO" id="GO:0004523">
    <property type="term" value="F:RNA-DNA hybrid ribonuclease activity"/>
    <property type="evidence" value="ECO:0007669"/>
    <property type="project" value="InterPro"/>
</dbReference>
<keyword evidence="3" id="KW-1185">Reference proteome</keyword>
<dbReference type="PANTHER" id="PTHR47074">
    <property type="entry name" value="BNAC02G40300D PROTEIN"/>
    <property type="match status" value="1"/>
</dbReference>
<reference evidence="2 3" key="1">
    <citation type="submission" date="2019-09" db="EMBL/GenBank/DDBJ databases">
        <authorList>
            <person name="Ou C."/>
        </authorList>
    </citation>
    <scope>NUCLEOTIDE SEQUENCE [LARGE SCALE GENOMIC DNA]</scope>
    <source>
        <strain evidence="2">S2</strain>
        <tissue evidence="2">Leaf</tissue>
    </source>
</reference>
<dbReference type="Proteomes" id="UP000327157">
    <property type="component" value="Chromosome 17"/>
</dbReference>
<dbReference type="InterPro" id="IPR044730">
    <property type="entry name" value="RNase_H-like_dom_plant"/>
</dbReference>
<dbReference type="InterPro" id="IPR002156">
    <property type="entry name" value="RNaseH_domain"/>
</dbReference>
<dbReference type="Pfam" id="PF13456">
    <property type="entry name" value="RVT_3"/>
    <property type="match status" value="1"/>
</dbReference>
<dbReference type="InterPro" id="IPR036397">
    <property type="entry name" value="RNaseH_sf"/>
</dbReference>
<evidence type="ECO:0000313" key="2">
    <source>
        <dbReference type="EMBL" id="KAB2611180.1"/>
    </source>
</evidence>
<evidence type="ECO:0000259" key="1">
    <source>
        <dbReference type="Pfam" id="PF13456"/>
    </source>
</evidence>
<evidence type="ECO:0000313" key="3">
    <source>
        <dbReference type="Proteomes" id="UP000327157"/>
    </source>
</evidence>
<dbReference type="Gene3D" id="3.30.420.10">
    <property type="entry name" value="Ribonuclease H-like superfamily/Ribonuclease H"/>
    <property type="match status" value="1"/>
</dbReference>
<accession>A0A5N5GCD2</accession>
<protein>
    <recommendedName>
        <fullName evidence="1">RNase H type-1 domain-containing protein</fullName>
    </recommendedName>
</protein>
<comment type="caution">
    <text evidence="2">The sequence shown here is derived from an EMBL/GenBank/DDBJ whole genome shotgun (WGS) entry which is preliminary data.</text>
</comment>
<reference evidence="3" key="2">
    <citation type="submission" date="2019-10" db="EMBL/GenBank/DDBJ databases">
        <title>A de novo genome assembly of a pear dwarfing rootstock.</title>
        <authorList>
            <person name="Wang F."/>
            <person name="Wang J."/>
            <person name="Li S."/>
            <person name="Zhang Y."/>
            <person name="Fang M."/>
            <person name="Ma L."/>
            <person name="Zhao Y."/>
            <person name="Jiang S."/>
        </authorList>
    </citation>
    <scope>NUCLEOTIDE SEQUENCE [LARGE SCALE GENOMIC DNA]</scope>
</reference>
<dbReference type="CDD" id="cd06222">
    <property type="entry name" value="RNase_H_like"/>
    <property type="match status" value="1"/>
</dbReference>
<dbReference type="AlphaFoldDB" id="A0A5N5GCD2"/>
<feature type="domain" description="RNase H type-1" evidence="1">
    <location>
        <begin position="56"/>
        <end position="162"/>
    </location>
</feature>
<proteinExistence type="predicted"/>
<name>A0A5N5GCD2_9ROSA</name>
<gene>
    <name evidence="2" type="ORF">D8674_019212</name>
</gene>
<dbReference type="InterPro" id="IPR012337">
    <property type="entry name" value="RNaseH-like_sf"/>
</dbReference>